<dbReference type="PANTHER" id="PTHR33337">
    <property type="entry name" value="GFA DOMAIN-CONTAINING PROTEIN"/>
    <property type="match status" value="1"/>
</dbReference>
<feature type="domain" description="CENP-V/GFA" evidence="5">
    <location>
        <begin position="8"/>
        <end position="108"/>
    </location>
</feature>
<organism evidence="6 7">
    <name type="scientific">Roseibium algicola</name>
    <dbReference type="NCBI Taxonomy" id="2857014"/>
    <lineage>
        <taxon>Bacteria</taxon>
        <taxon>Pseudomonadati</taxon>
        <taxon>Pseudomonadota</taxon>
        <taxon>Alphaproteobacteria</taxon>
        <taxon>Hyphomicrobiales</taxon>
        <taxon>Stappiaceae</taxon>
        <taxon>Roseibium</taxon>
    </lineage>
</organism>
<dbReference type="Gene3D" id="3.90.1590.10">
    <property type="entry name" value="glutathione-dependent formaldehyde- activating enzyme (gfa)"/>
    <property type="match status" value="1"/>
</dbReference>
<comment type="similarity">
    <text evidence="1">Belongs to the Gfa family.</text>
</comment>
<evidence type="ECO:0000259" key="5">
    <source>
        <dbReference type="PROSITE" id="PS51891"/>
    </source>
</evidence>
<evidence type="ECO:0000256" key="4">
    <source>
        <dbReference type="ARBA" id="ARBA00023239"/>
    </source>
</evidence>
<dbReference type="PROSITE" id="PS51891">
    <property type="entry name" value="CENP_V_GFA"/>
    <property type="match status" value="1"/>
</dbReference>
<name>A0ABM6IAU4_9HYPH</name>
<gene>
    <name evidence="6" type="ORF">B0E33_23355</name>
</gene>
<evidence type="ECO:0000313" key="7">
    <source>
        <dbReference type="Proteomes" id="UP000188174"/>
    </source>
</evidence>
<keyword evidence="2" id="KW-0479">Metal-binding</keyword>
<proteinExistence type="inferred from homology"/>
<accession>A0ABM6IAU4</accession>
<dbReference type="InterPro" id="IPR006913">
    <property type="entry name" value="CENP-V/GFA"/>
</dbReference>
<evidence type="ECO:0000256" key="2">
    <source>
        <dbReference type="ARBA" id="ARBA00022723"/>
    </source>
</evidence>
<dbReference type="InterPro" id="IPR011057">
    <property type="entry name" value="Mss4-like_sf"/>
</dbReference>
<keyword evidence="7" id="KW-1185">Reference proteome</keyword>
<dbReference type="PANTHER" id="PTHR33337:SF40">
    <property type="entry name" value="CENP-V_GFA DOMAIN-CONTAINING PROTEIN-RELATED"/>
    <property type="match status" value="1"/>
</dbReference>
<dbReference type="RefSeq" id="WP_031269258.1">
    <property type="nucleotide sequence ID" value="NZ_CP019630.1"/>
</dbReference>
<dbReference type="EMBL" id="CP019630">
    <property type="protein sequence ID" value="AQQ07629.1"/>
    <property type="molecule type" value="Genomic_DNA"/>
</dbReference>
<protein>
    <submittedName>
        <fullName evidence="6">Aldehyde-activating protein</fullName>
    </submittedName>
</protein>
<evidence type="ECO:0000313" key="6">
    <source>
        <dbReference type="EMBL" id="AQQ07629.1"/>
    </source>
</evidence>
<reference evidence="6 7" key="1">
    <citation type="submission" date="2017-02" db="EMBL/GenBank/DDBJ databases">
        <authorList>
            <person name="Jeong S."/>
        </authorList>
    </citation>
    <scope>NUCLEOTIDE SEQUENCE [LARGE SCALE GENOMIC DNA]</scope>
    <source>
        <strain evidence="6 7">RMAR6-6</strain>
    </source>
</reference>
<dbReference type="Pfam" id="PF04828">
    <property type="entry name" value="GFA"/>
    <property type="match status" value="1"/>
</dbReference>
<keyword evidence="4" id="KW-0456">Lyase</keyword>
<evidence type="ECO:0000256" key="1">
    <source>
        <dbReference type="ARBA" id="ARBA00005495"/>
    </source>
</evidence>
<keyword evidence="3" id="KW-0862">Zinc</keyword>
<sequence>MTQETFSLKGTCRCGHTSFEVSAPPLITCACHCRGCQQMSSSAYSLTAIMPAPAFKVTEGTPVKGGLQGPEADHYFCPDCKTWMFTRIPGYDEIVNVRSVLLDDLHWTEPFMETMTASKLPWAETPARHRYEGFPPPEDFMKLMGEFAAHQLATR</sequence>
<evidence type="ECO:0000256" key="3">
    <source>
        <dbReference type="ARBA" id="ARBA00022833"/>
    </source>
</evidence>
<dbReference type="SUPFAM" id="SSF51316">
    <property type="entry name" value="Mss4-like"/>
    <property type="match status" value="1"/>
</dbReference>
<dbReference type="Proteomes" id="UP000188174">
    <property type="component" value="Chromosome"/>
</dbReference>